<dbReference type="Proteomes" id="UP001387100">
    <property type="component" value="Unassembled WGS sequence"/>
</dbReference>
<dbReference type="Gene3D" id="3.40.50.1820">
    <property type="entry name" value="alpha/beta hydrolase"/>
    <property type="match status" value="1"/>
</dbReference>
<dbReference type="Pfam" id="PF12697">
    <property type="entry name" value="Abhydrolase_6"/>
    <property type="match status" value="1"/>
</dbReference>
<name>A0ABU8RNV9_9ACTN</name>
<dbReference type="SUPFAM" id="SSF53474">
    <property type="entry name" value="alpha/beta-Hydrolases"/>
    <property type="match status" value="1"/>
</dbReference>
<comment type="caution">
    <text evidence="2">The sequence shown here is derived from an EMBL/GenBank/DDBJ whole genome shotgun (WGS) entry which is preliminary data.</text>
</comment>
<accession>A0ABU8RNV9</accession>
<dbReference type="RefSeq" id="WP_339576036.1">
    <property type="nucleotide sequence ID" value="NZ_JBBIAA010000028.1"/>
</dbReference>
<feature type="domain" description="AB hydrolase-1" evidence="1">
    <location>
        <begin position="72"/>
        <end position="282"/>
    </location>
</feature>
<dbReference type="InterPro" id="IPR050266">
    <property type="entry name" value="AB_hydrolase_sf"/>
</dbReference>
<dbReference type="PRINTS" id="PR00111">
    <property type="entry name" value="ABHYDROLASE"/>
</dbReference>
<evidence type="ECO:0000259" key="1">
    <source>
        <dbReference type="Pfam" id="PF12697"/>
    </source>
</evidence>
<evidence type="ECO:0000313" key="2">
    <source>
        <dbReference type="EMBL" id="MEJ5946654.1"/>
    </source>
</evidence>
<sequence>RRRGLVRRAAAVAAPALVAGAAYVVAVHRPRGAGVVGAMSHREARPGSDRVHVVGRTDAGTPGPGGDALPPVVLVHGLGMSGRSLQALVRRVGATTWALAPDLPGYGRSPRPRRGALGVGELADAVVAWMRVRGVGPAVLVGHSLGAQVAGEVALRAPDLVLRLVVVAPTGDPESPGVLGLAARLARDGLRERPSLVGVAALDYLRAGPGQMLVLMGRALRRARSELDERLPVPLLVTRGELDPVVRQEWCERLAGAVDRGRCEAVPGHAHGVAFDAPPALVRLVLAEVRAAAGR</sequence>
<evidence type="ECO:0000313" key="3">
    <source>
        <dbReference type="Proteomes" id="UP001387100"/>
    </source>
</evidence>
<dbReference type="EMBL" id="JBBIAA010000028">
    <property type="protein sequence ID" value="MEJ5946654.1"/>
    <property type="molecule type" value="Genomic_DNA"/>
</dbReference>
<organism evidence="2 3">
    <name type="scientific">Pseudokineococcus basanitobsidens</name>
    <dbReference type="NCBI Taxonomy" id="1926649"/>
    <lineage>
        <taxon>Bacteria</taxon>
        <taxon>Bacillati</taxon>
        <taxon>Actinomycetota</taxon>
        <taxon>Actinomycetes</taxon>
        <taxon>Kineosporiales</taxon>
        <taxon>Kineosporiaceae</taxon>
        <taxon>Pseudokineococcus</taxon>
    </lineage>
</organism>
<protein>
    <submittedName>
        <fullName evidence="2">Alpha/beta fold hydrolase</fullName>
    </submittedName>
</protein>
<dbReference type="GO" id="GO:0016787">
    <property type="term" value="F:hydrolase activity"/>
    <property type="evidence" value="ECO:0007669"/>
    <property type="project" value="UniProtKB-KW"/>
</dbReference>
<keyword evidence="2" id="KW-0378">Hydrolase</keyword>
<keyword evidence="3" id="KW-1185">Reference proteome</keyword>
<feature type="non-terminal residue" evidence="2">
    <location>
        <position position="1"/>
    </location>
</feature>
<reference evidence="2 3" key="1">
    <citation type="journal article" date="2017" name="Int. J. Syst. Evol. Microbiol.">
        <title>Pseudokineococcus basanitobsidens sp. nov., isolated from volcanic rock.</title>
        <authorList>
            <person name="Lee D.W."/>
            <person name="Park M.Y."/>
            <person name="Kim J.J."/>
            <person name="Kim B.S."/>
        </authorList>
    </citation>
    <scope>NUCLEOTIDE SEQUENCE [LARGE SCALE GENOMIC DNA]</scope>
    <source>
        <strain evidence="2 3">DSM 103726</strain>
    </source>
</reference>
<gene>
    <name evidence="2" type="ORF">WDZ17_15250</name>
</gene>
<dbReference type="InterPro" id="IPR029058">
    <property type="entry name" value="AB_hydrolase_fold"/>
</dbReference>
<dbReference type="PANTHER" id="PTHR43798">
    <property type="entry name" value="MONOACYLGLYCEROL LIPASE"/>
    <property type="match status" value="1"/>
</dbReference>
<proteinExistence type="predicted"/>
<dbReference type="InterPro" id="IPR000073">
    <property type="entry name" value="AB_hydrolase_1"/>
</dbReference>